<keyword evidence="3" id="KW-1185">Reference proteome</keyword>
<feature type="chain" id="PRO_5007581968" evidence="1">
    <location>
        <begin position="21"/>
        <end position="115"/>
    </location>
</feature>
<evidence type="ECO:0000313" key="2">
    <source>
        <dbReference type="EMBL" id="KYM90354.1"/>
    </source>
</evidence>
<dbReference type="Proteomes" id="UP000078540">
    <property type="component" value="Unassembled WGS sequence"/>
</dbReference>
<accession>A0A151I5I5</accession>
<organism evidence="2 3">
    <name type="scientific">Atta colombica</name>
    <dbReference type="NCBI Taxonomy" id="520822"/>
    <lineage>
        <taxon>Eukaryota</taxon>
        <taxon>Metazoa</taxon>
        <taxon>Ecdysozoa</taxon>
        <taxon>Arthropoda</taxon>
        <taxon>Hexapoda</taxon>
        <taxon>Insecta</taxon>
        <taxon>Pterygota</taxon>
        <taxon>Neoptera</taxon>
        <taxon>Endopterygota</taxon>
        <taxon>Hymenoptera</taxon>
        <taxon>Apocrita</taxon>
        <taxon>Aculeata</taxon>
        <taxon>Formicoidea</taxon>
        <taxon>Formicidae</taxon>
        <taxon>Myrmicinae</taxon>
        <taxon>Atta</taxon>
    </lineage>
</organism>
<evidence type="ECO:0000256" key="1">
    <source>
        <dbReference type="SAM" id="SignalP"/>
    </source>
</evidence>
<protein>
    <submittedName>
        <fullName evidence="2">Uncharacterized protein</fullName>
    </submittedName>
</protein>
<dbReference type="AlphaFoldDB" id="A0A151I5I5"/>
<gene>
    <name evidence="2" type="ORF">ALC53_01786</name>
</gene>
<dbReference type="STRING" id="520822.A0A151I5I5"/>
<proteinExistence type="predicted"/>
<name>A0A151I5I5_9HYME</name>
<dbReference type="EMBL" id="KQ976413">
    <property type="protein sequence ID" value="KYM90354.1"/>
    <property type="molecule type" value="Genomic_DNA"/>
</dbReference>
<feature type="signal peptide" evidence="1">
    <location>
        <begin position="1"/>
        <end position="20"/>
    </location>
</feature>
<sequence>MAIRYIVMLTIMLAVIYVQAESHTVADGQNLQRTLVAPAVSEVAPLKLEAVSGEVAETHQSRNKRAPILFLKKALLGGALLGAGALGAGALGAGVLGAGVLGAGAIGGGLYGAKQ</sequence>
<reference evidence="2 3" key="1">
    <citation type="submission" date="2015-09" db="EMBL/GenBank/DDBJ databases">
        <title>Atta colombica WGS genome.</title>
        <authorList>
            <person name="Nygaard S."/>
            <person name="Hu H."/>
            <person name="Boomsma J."/>
            <person name="Zhang G."/>
        </authorList>
    </citation>
    <scope>NUCLEOTIDE SEQUENCE [LARGE SCALE GENOMIC DNA]</scope>
    <source>
        <strain evidence="2">Treedump-2</strain>
        <tissue evidence="2">Whole body</tissue>
    </source>
</reference>
<keyword evidence="1" id="KW-0732">Signal</keyword>
<evidence type="ECO:0000313" key="3">
    <source>
        <dbReference type="Proteomes" id="UP000078540"/>
    </source>
</evidence>